<evidence type="ECO:0000313" key="2">
    <source>
        <dbReference type="EMBL" id="GFH33373.1"/>
    </source>
</evidence>
<comment type="caution">
    <text evidence="2">The sequence shown here is derived from an EMBL/GenBank/DDBJ whole genome shotgun (WGS) entry which is preliminary data.</text>
</comment>
<sequence>MAELHRGFGASMADDGKQRPSFTIHRDEKSCNDHFSHHRTEYHKELQVLLHKVASEDILGASIGDLFSGDIPLQFRPPEALATSSPMRLPELSSAMELVPHVAPAPMYPPPPPSNFSGGYPGLALPGPTPSRPYRVNQEKPQISHSTVEKQRRDRINSLIDE</sequence>
<dbReference type="AlphaFoldDB" id="A0A6A0AM29"/>
<accession>A0A6A0AM29</accession>
<feature type="region of interest" description="Disordered" evidence="1">
    <location>
        <begin position="113"/>
        <end position="162"/>
    </location>
</feature>
<evidence type="ECO:0000313" key="3">
    <source>
        <dbReference type="Proteomes" id="UP000485058"/>
    </source>
</evidence>
<proteinExistence type="predicted"/>
<protein>
    <recommendedName>
        <fullName evidence="4">BHLH domain-containing protein</fullName>
    </recommendedName>
</protein>
<feature type="region of interest" description="Disordered" evidence="1">
    <location>
        <begin position="1"/>
        <end position="20"/>
    </location>
</feature>
<organism evidence="2 3">
    <name type="scientific">Haematococcus lacustris</name>
    <name type="common">Green alga</name>
    <name type="synonym">Haematococcus pluvialis</name>
    <dbReference type="NCBI Taxonomy" id="44745"/>
    <lineage>
        <taxon>Eukaryota</taxon>
        <taxon>Viridiplantae</taxon>
        <taxon>Chlorophyta</taxon>
        <taxon>core chlorophytes</taxon>
        <taxon>Chlorophyceae</taxon>
        <taxon>CS clade</taxon>
        <taxon>Chlamydomonadales</taxon>
        <taxon>Haematococcaceae</taxon>
        <taxon>Haematococcus</taxon>
    </lineage>
</organism>
<evidence type="ECO:0008006" key="4">
    <source>
        <dbReference type="Google" id="ProtNLM"/>
    </source>
</evidence>
<gene>
    <name evidence="2" type="ORF">HaLaN_32738</name>
</gene>
<reference evidence="2 3" key="1">
    <citation type="submission" date="2020-02" db="EMBL/GenBank/DDBJ databases">
        <title>Draft genome sequence of Haematococcus lacustris strain NIES-144.</title>
        <authorList>
            <person name="Morimoto D."/>
            <person name="Nakagawa S."/>
            <person name="Yoshida T."/>
            <person name="Sawayama S."/>
        </authorList>
    </citation>
    <scope>NUCLEOTIDE SEQUENCE [LARGE SCALE GENOMIC DNA]</scope>
    <source>
        <strain evidence="2 3">NIES-144</strain>
    </source>
</reference>
<dbReference type="EMBL" id="BLLF01008425">
    <property type="protein sequence ID" value="GFH33373.1"/>
    <property type="molecule type" value="Genomic_DNA"/>
</dbReference>
<name>A0A6A0AM29_HAELA</name>
<keyword evidence="3" id="KW-1185">Reference proteome</keyword>
<feature type="compositionally biased region" description="Basic and acidic residues" evidence="1">
    <location>
        <begin position="147"/>
        <end position="156"/>
    </location>
</feature>
<evidence type="ECO:0000256" key="1">
    <source>
        <dbReference type="SAM" id="MobiDB-lite"/>
    </source>
</evidence>
<feature type="non-terminal residue" evidence="2">
    <location>
        <position position="1"/>
    </location>
</feature>
<feature type="non-terminal residue" evidence="2">
    <location>
        <position position="162"/>
    </location>
</feature>
<dbReference type="Proteomes" id="UP000485058">
    <property type="component" value="Unassembled WGS sequence"/>
</dbReference>